<protein>
    <submittedName>
        <fullName evidence="1">TIGR02444 family protein</fullName>
    </submittedName>
</protein>
<keyword evidence="2" id="KW-1185">Reference proteome</keyword>
<evidence type="ECO:0000313" key="2">
    <source>
        <dbReference type="Proteomes" id="UP000348942"/>
    </source>
</evidence>
<dbReference type="NCBIfam" id="TIGR02444">
    <property type="entry name" value="TIGR02444 family protein"/>
    <property type="match status" value="1"/>
</dbReference>
<sequence length="157" mass="18372">MPNSPCSPLTAEAFWQFCLERYQQPGVESACLTLQNQYQGNVNLLLLYIWLDQQKLTLAPQEQERLKQSLQPTQALLAQFRSLRRQYKTHLPASLYRESLTFELQLERQQQEYLVEALNALPLQARSQQHIPLSHQYCQQLDAEGLCLFFFKNISNI</sequence>
<dbReference type="EMBL" id="CP045699">
    <property type="protein sequence ID" value="QGA65801.1"/>
    <property type="molecule type" value="Genomic_DNA"/>
</dbReference>
<reference evidence="1 2" key="1">
    <citation type="submission" date="2019-10" db="EMBL/GenBank/DDBJ databases">
        <title>Vibrio sp. nov., isolated from Coralline algae surface.</title>
        <authorList>
            <person name="Geng Y."/>
            <person name="Zhang X."/>
        </authorList>
    </citation>
    <scope>NUCLEOTIDE SEQUENCE [LARGE SCALE GENOMIC DNA]</scope>
    <source>
        <strain evidence="1 2">SM1977</strain>
    </source>
</reference>
<dbReference type="Proteomes" id="UP000348942">
    <property type="component" value="Chromosome 1"/>
</dbReference>
<dbReference type="AlphaFoldDB" id="A0A5Q0TGM4"/>
<evidence type="ECO:0000313" key="1">
    <source>
        <dbReference type="EMBL" id="QGA65801.1"/>
    </source>
</evidence>
<dbReference type="InterPro" id="IPR012659">
    <property type="entry name" value="CHP02444"/>
</dbReference>
<proteinExistence type="predicted"/>
<name>A0A5Q0TGM4_9VIBR</name>
<organism evidence="1 2">
    <name type="scientific">Vibrio algicola</name>
    <dbReference type="NCBI Taxonomy" id="2662262"/>
    <lineage>
        <taxon>Bacteria</taxon>
        <taxon>Pseudomonadati</taxon>
        <taxon>Pseudomonadota</taxon>
        <taxon>Gammaproteobacteria</taxon>
        <taxon>Vibrionales</taxon>
        <taxon>Vibrionaceae</taxon>
        <taxon>Vibrio</taxon>
    </lineage>
</organism>
<dbReference type="Pfam" id="PF09523">
    <property type="entry name" value="DUF2390"/>
    <property type="match status" value="1"/>
</dbReference>
<accession>A0A5Q0TGM4</accession>
<gene>
    <name evidence="1" type="ORF">GFB47_10600</name>
</gene>